<evidence type="ECO:0000313" key="3">
    <source>
        <dbReference type="Proteomes" id="UP000474957"/>
    </source>
</evidence>
<organism evidence="2 3">
    <name type="scientific">Halovulum marinum</name>
    <dbReference type="NCBI Taxonomy" id="2662447"/>
    <lineage>
        <taxon>Bacteria</taxon>
        <taxon>Pseudomonadati</taxon>
        <taxon>Pseudomonadota</taxon>
        <taxon>Alphaproteobacteria</taxon>
        <taxon>Rhodobacterales</taxon>
        <taxon>Paracoccaceae</taxon>
        <taxon>Halovulum</taxon>
    </lineage>
</organism>
<feature type="chain" id="PRO_5026846086" evidence="1">
    <location>
        <begin position="21"/>
        <end position="317"/>
    </location>
</feature>
<accession>A0A6L5Z1L7</accession>
<name>A0A6L5Z1L7_9RHOB</name>
<gene>
    <name evidence="2" type="ORF">GE300_10160</name>
</gene>
<sequence length="317" mass="34262">MRRRTLLTTAAAALALPAAAQTNFLNQQWPNTDFSRAAVPLSEIRSGGVPRDGIPALDGARFGAATGLDAREPVVTVALDGQPERAYPMRYLMWHEIVNDAIGGVPVAVTYCPLCNSALVFDRRAAGMVLTFGVSGLLRHSGLVMYDRQTESWWQQFTGEAIVGRLTGTTLTQLVSWTEPVSAFAARNAGNVMQQPGAARRYGSNPYVGYDGAAKPFLYSGEDPPHGIPPLARVVRVGDRAWPLSRFQASPVIEVAGLRLEWRAGMASALDTGRIAQGRDVGAIRVYGTDGRPVPHEVVFAFAFHAFTPNGQWMLGR</sequence>
<reference evidence="2 3" key="1">
    <citation type="submission" date="2019-10" db="EMBL/GenBank/DDBJ databases">
        <title>Cognatihalovulum marinum gen. nov. sp. nov., a new member of the family Rhodobacteraceae isolated from deep seawater of the Northwest Indian Ocean.</title>
        <authorList>
            <person name="Ruan C."/>
            <person name="Wang J."/>
            <person name="Zheng X."/>
            <person name="Song L."/>
            <person name="Zhu Y."/>
            <person name="Huang Y."/>
            <person name="Lu Z."/>
            <person name="Du W."/>
            <person name="Huang L."/>
            <person name="Dai X."/>
        </authorList>
    </citation>
    <scope>NUCLEOTIDE SEQUENCE [LARGE SCALE GENOMIC DNA]</scope>
    <source>
        <strain evidence="2 3">2CG4</strain>
    </source>
</reference>
<dbReference type="EMBL" id="WIND01000006">
    <property type="protein sequence ID" value="MSU89972.1"/>
    <property type="molecule type" value="Genomic_DNA"/>
</dbReference>
<protein>
    <submittedName>
        <fullName evidence="2">DUF3179 domain-containing protein</fullName>
    </submittedName>
</protein>
<dbReference type="InterPro" id="IPR021516">
    <property type="entry name" value="DUF3179"/>
</dbReference>
<evidence type="ECO:0000256" key="1">
    <source>
        <dbReference type="SAM" id="SignalP"/>
    </source>
</evidence>
<dbReference type="Pfam" id="PF11376">
    <property type="entry name" value="DUF3179"/>
    <property type="match status" value="1"/>
</dbReference>
<dbReference type="Proteomes" id="UP000474957">
    <property type="component" value="Unassembled WGS sequence"/>
</dbReference>
<evidence type="ECO:0000313" key="2">
    <source>
        <dbReference type="EMBL" id="MSU89972.1"/>
    </source>
</evidence>
<comment type="caution">
    <text evidence="2">The sequence shown here is derived from an EMBL/GenBank/DDBJ whole genome shotgun (WGS) entry which is preliminary data.</text>
</comment>
<dbReference type="AlphaFoldDB" id="A0A6L5Z1L7"/>
<keyword evidence="3" id="KW-1185">Reference proteome</keyword>
<dbReference type="RefSeq" id="WP_154446458.1">
    <property type="nucleotide sequence ID" value="NZ_WIND01000006.1"/>
</dbReference>
<proteinExistence type="predicted"/>
<keyword evidence="1" id="KW-0732">Signal</keyword>
<feature type="signal peptide" evidence="1">
    <location>
        <begin position="1"/>
        <end position="20"/>
    </location>
</feature>